<evidence type="ECO:0000313" key="3">
    <source>
        <dbReference type="Proteomes" id="UP000663525"/>
    </source>
</evidence>
<dbReference type="EMBL" id="CP064787">
    <property type="protein sequence ID" value="QSG04403.1"/>
    <property type="molecule type" value="Genomic_DNA"/>
</dbReference>
<proteinExistence type="predicted"/>
<reference evidence="2" key="1">
    <citation type="submission" date="2020-11" db="EMBL/GenBank/DDBJ databases">
        <title>Carbohydrate-dependent, anaerobic sulfur respiration: A novel catabolism in halophilic archaea.</title>
        <authorList>
            <person name="Sorokin D.Y."/>
            <person name="Messina E."/>
            <person name="Smedile F."/>
            <person name="La Cono V."/>
            <person name="Hallsworth J.E."/>
            <person name="Yakimov M.M."/>
        </authorList>
    </citation>
    <scope>NUCLEOTIDE SEQUENCE</scope>
    <source>
        <strain evidence="2">HSR12-1</strain>
    </source>
</reference>
<evidence type="ECO:0000313" key="2">
    <source>
        <dbReference type="EMBL" id="QSG04403.1"/>
    </source>
</evidence>
<evidence type="ECO:0000256" key="1">
    <source>
        <dbReference type="SAM" id="MobiDB-lite"/>
    </source>
</evidence>
<feature type="region of interest" description="Disordered" evidence="1">
    <location>
        <begin position="318"/>
        <end position="349"/>
    </location>
</feature>
<dbReference type="SUPFAM" id="SSF51604">
    <property type="entry name" value="Enolase C-terminal domain-like"/>
    <property type="match status" value="1"/>
</dbReference>
<dbReference type="Proteomes" id="UP000663525">
    <property type="component" value="Chromosome"/>
</dbReference>
<gene>
    <name evidence="2" type="primary">rspA</name>
    <name evidence="2" type="ORF">HSR121_0042</name>
</gene>
<sequence length="349" mass="39537">MLYDHVSGLELEIEAYDLEWRERDTSSGFTRATTTVSLHGDGETGRGEDVTYDNDAHEALHTSAEEFPVTGEYTLDEFSSQVSEIDLFHGTEPNQSIFRNYRQWAFESAALDLALKQADTDLADRLGRTYDPVRFVVSTRLEEPPTGDRVLDWLDRNPELEFKLDPTSEWTIDVIERLAATDAVRTLDLKGQYHGTTVDQPADPELYERVIEGFPEALIEDPELNEETRPLFEGHEARVTWDYPIRGIETVEDLPWEPEWLNIKPSRFGSIQSLFDTIDYCRNREIQLFGGGQFELDVGREHIHALASLFYPDAPNDVAPKAYNDPDPSGELPASPLSPPETTVGLSWG</sequence>
<dbReference type="Gene3D" id="3.30.390.10">
    <property type="entry name" value="Enolase-like, N-terminal domain"/>
    <property type="match status" value="1"/>
</dbReference>
<protein>
    <submittedName>
        <fullName evidence="2">L-alanine-DL-glutamate epimerase or related enzyme of enolase superfamily</fullName>
    </submittedName>
</protein>
<dbReference type="RefSeq" id="WP_229113878.1">
    <property type="nucleotide sequence ID" value="NZ_CP064787.1"/>
</dbReference>
<dbReference type="InterPro" id="IPR029017">
    <property type="entry name" value="Enolase-like_N"/>
</dbReference>
<dbReference type="GeneID" id="68853703"/>
<dbReference type="InterPro" id="IPR036849">
    <property type="entry name" value="Enolase-like_C_sf"/>
</dbReference>
<organism evidence="2 3">
    <name type="scientific">Halapricum desulfuricans</name>
    <dbReference type="NCBI Taxonomy" id="2841257"/>
    <lineage>
        <taxon>Archaea</taxon>
        <taxon>Methanobacteriati</taxon>
        <taxon>Methanobacteriota</taxon>
        <taxon>Stenosarchaea group</taxon>
        <taxon>Halobacteria</taxon>
        <taxon>Halobacteriales</taxon>
        <taxon>Haloarculaceae</taxon>
        <taxon>Halapricum</taxon>
    </lineage>
</organism>
<feature type="compositionally biased region" description="Polar residues" evidence="1">
    <location>
        <begin position="340"/>
        <end position="349"/>
    </location>
</feature>
<dbReference type="Gene3D" id="3.20.20.120">
    <property type="entry name" value="Enolase-like C-terminal domain"/>
    <property type="match status" value="1"/>
</dbReference>
<accession>A0A897MZ88</accession>
<dbReference type="AlphaFoldDB" id="A0A897MZ88"/>
<name>A0A897MZ88_9EURY</name>